<dbReference type="AlphaFoldDB" id="A0AAD9PWJ8"/>
<feature type="region of interest" description="Disordered" evidence="8">
    <location>
        <begin position="114"/>
        <end position="143"/>
    </location>
</feature>
<dbReference type="EMBL" id="JARQWQ010000111">
    <property type="protein sequence ID" value="KAK2550394.1"/>
    <property type="molecule type" value="Genomic_DNA"/>
</dbReference>
<dbReference type="Pfam" id="PF05485">
    <property type="entry name" value="THAP"/>
    <property type="match status" value="1"/>
</dbReference>
<keyword evidence="7" id="KW-0175">Coiled coil</keyword>
<feature type="coiled-coil region" evidence="7">
    <location>
        <begin position="194"/>
        <end position="228"/>
    </location>
</feature>
<evidence type="ECO:0000256" key="4">
    <source>
        <dbReference type="ARBA" id="ARBA00022833"/>
    </source>
</evidence>
<evidence type="ECO:0000313" key="11">
    <source>
        <dbReference type="Proteomes" id="UP001249851"/>
    </source>
</evidence>
<comment type="caution">
    <text evidence="10">The sequence shown here is derived from an EMBL/GenBank/DDBJ whole genome shotgun (WGS) entry which is preliminary data.</text>
</comment>
<protein>
    <recommendedName>
        <fullName evidence="9">THAP-type domain-containing protein</fullName>
    </recommendedName>
</protein>
<comment type="cofactor">
    <cofactor evidence="1">
        <name>a divalent metal cation</name>
        <dbReference type="ChEBI" id="CHEBI:60240"/>
    </cofactor>
</comment>
<dbReference type="InterPro" id="IPR006612">
    <property type="entry name" value="THAP_Znf"/>
</dbReference>
<gene>
    <name evidence="10" type="ORF">P5673_028910</name>
</gene>
<sequence length="549" mass="62244">MGFGHRNCVVVGCPNSGKRLNKWAKQTCTLHACLNGTHTCDCEPPFKLFPFPTEKKDSEGRRRWTENIKREIRKGKVWTPKNSSRVCSVHFKDGQPTKENPDPTEDLGYNFNSKVVGGKRKNPLNRSKIIPGKKPRKAKKSGEEVSEVLVEQEISNHSETCVSENTGTAPETTPNSGNCSASPEAAFVVNNYCCPDKDLRIQELQEQLKEAVNELKILKEKLKKVREKKGLKCSDLKSDKEVNLLTGIPTRAAFDALFDMVKENVKKLRYWTGPVKSTRKGRNFKKSPKKFGPKRELTEKDEFLLTMMKLRLGSTNADLAQRFAVSATTVTNIFTTWVKLLASELGCLIYNPSYEVFRKTLPKKFHKPGYSKVRHIIDCTEVFIETPSDPALKAATWSDYKHHHTAKILLSITPNGAFNFASKAWGGRTSDVHVTRESGFYDILEQHDEVMADRGFTIAEDLLLQHAKLHIPPGKRGQEQFSKSEVKKTKEIANLRIYVEQAIRRLKTFRLIKNELPISMLGNLDNIINVCAAICNLYKPLCKPLKRLW</sequence>
<organism evidence="10 11">
    <name type="scientific">Acropora cervicornis</name>
    <name type="common">Staghorn coral</name>
    <dbReference type="NCBI Taxonomy" id="6130"/>
    <lineage>
        <taxon>Eukaryota</taxon>
        <taxon>Metazoa</taxon>
        <taxon>Cnidaria</taxon>
        <taxon>Anthozoa</taxon>
        <taxon>Hexacorallia</taxon>
        <taxon>Scleractinia</taxon>
        <taxon>Astrocoeniina</taxon>
        <taxon>Acroporidae</taxon>
        <taxon>Acropora</taxon>
    </lineage>
</organism>
<evidence type="ECO:0000256" key="1">
    <source>
        <dbReference type="ARBA" id="ARBA00001968"/>
    </source>
</evidence>
<evidence type="ECO:0000256" key="5">
    <source>
        <dbReference type="ARBA" id="ARBA00023125"/>
    </source>
</evidence>
<evidence type="ECO:0000256" key="7">
    <source>
        <dbReference type="SAM" id="Coils"/>
    </source>
</evidence>
<name>A0AAD9PWJ8_ACRCE</name>
<keyword evidence="11" id="KW-1185">Reference proteome</keyword>
<feature type="domain" description="THAP-type" evidence="9">
    <location>
        <begin position="24"/>
        <end position="106"/>
    </location>
</feature>
<keyword evidence="2" id="KW-0479">Metal-binding</keyword>
<reference evidence="10" key="1">
    <citation type="journal article" date="2023" name="G3 (Bethesda)">
        <title>Whole genome assembly and annotation of the endangered Caribbean coral Acropora cervicornis.</title>
        <authorList>
            <person name="Selwyn J.D."/>
            <person name="Vollmer S.V."/>
        </authorList>
    </citation>
    <scope>NUCLEOTIDE SEQUENCE</scope>
    <source>
        <strain evidence="10">K2</strain>
    </source>
</reference>
<dbReference type="PANTHER" id="PTHR23080:SF144">
    <property type="entry name" value="SPINDLE AND KINETOCHORE ASSOCIATED COMPLEX SUBUNIT 3"/>
    <property type="match status" value="1"/>
</dbReference>
<dbReference type="Pfam" id="PF13359">
    <property type="entry name" value="DDE_Tnp_4"/>
    <property type="match status" value="1"/>
</dbReference>
<evidence type="ECO:0000256" key="6">
    <source>
        <dbReference type="PROSITE-ProRule" id="PRU00309"/>
    </source>
</evidence>
<proteinExistence type="predicted"/>
<evidence type="ECO:0000256" key="8">
    <source>
        <dbReference type="SAM" id="MobiDB-lite"/>
    </source>
</evidence>
<dbReference type="SUPFAM" id="SSF57716">
    <property type="entry name" value="Glucocorticoid receptor-like (DNA-binding domain)"/>
    <property type="match status" value="1"/>
</dbReference>
<keyword evidence="4" id="KW-0862">Zinc</keyword>
<evidence type="ECO:0000259" key="9">
    <source>
        <dbReference type="PROSITE" id="PS50950"/>
    </source>
</evidence>
<dbReference type="GO" id="GO:0003677">
    <property type="term" value="F:DNA binding"/>
    <property type="evidence" value="ECO:0007669"/>
    <property type="project" value="UniProtKB-UniRule"/>
</dbReference>
<dbReference type="SMART" id="SM00980">
    <property type="entry name" value="THAP"/>
    <property type="match status" value="1"/>
</dbReference>
<keyword evidence="3 6" id="KW-0863">Zinc-finger</keyword>
<dbReference type="InterPro" id="IPR027805">
    <property type="entry name" value="Transposase_HTH_dom"/>
</dbReference>
<keyword evidence="5 6" id="KW-0238">DNA-binding</keyword>
<evidence type="ECO:0000313" key="10">
    <source>
        <dbReference type="EMBL" id="KAK2550394.1"/>
    </source>
</evidence>
<dbReference type="PROSITE" id="PS50950">
    <property type="entry name" value="ZF_THAP"/>
    <property type="match status" value="1"/>
</dbReference>
<dbReference type="InterPro" id="IPR027806">
    <property type="entry name" value="HARBI1_dom"/>
</dbReference>
<dbReference type="GO" id="GO:0008270">
    <property type="term" value="F:zinc ion binding"/>
    <property type="evidence" value="ECO:0007669"/>
    <property type="project" value="UniProtKB-KW"/>
</dbReference>
<evidence type="ECO:0000256" key="3">
    <source>
        <dbReference type="ARBA" id="ARBA00022771"/>
    </source>
</evidence>
<dbReference type="PANTHER" id="PTHR23080">
    <property type="entry name" value="THAP DOMAIN PROTEIN"/>
    <property type="match status" value="1"/>
</dbReference>
<reference evidence="10" key="2">
    <citation type="journal article" date="2023" name="Science">
        <title>Genomic signatures of disease resistance in endangered staghorn corals.</title>
        <authorList>
            <person name="Vollmer S.V."/>
            <person name="Selwyn J.D."/>
            <person name="Despard B.A."/>
            <person name="Roesel C.L."/>
        </authorList>
    </citation>
    <scope>NUCLEOTIDE SEQUENCE</scope>
    <source>
        <strain evidence="10">K2</strain>
    </source>
</reference>
<dbReference type="Pfam" id="PF13613">
    <property type="entry name" value="HTH_Tnp_4"/>
    <property type="match status" value="1"/>
</dbReference>
<evidence type="ECO:0000256" key="2">
    <source>
        <dbReference type="ARBA" id="ARBA00022723"/>
    </source>
</evidence>
<accession>A0AAD9PWJ8</accession>
<dbReference type="Proteomes" id="UP001249851">
    <property type="component" value="Unassembled WGS sequence"/>
</dbReference>